<dbReference type="SUPFAM" id="SSF52218">
    <property type="entry name" value="Flavoproteins"/>
    <property type="match status" value="1"/>
</dbReference>
<dbReference type="AlphaFoldDB" id="A0A426DCH0"/>
<dbReference type="InterPro" id="IPR029039">
    <property type="entry name" value="Flavoprotein-like_sf"/>
</dbReference>
<reference evidence="4" key="1">
    <citation type="submission" date="2018-10" db="EMBL/GenBank/DDBJ databases">
        <title>Schaedlerella arabinophila gen. nov. sp. nov., isolated from the mouse intestinal tract and comparative analysis with the genome of the closely related altered Schaedler flora strain ASF502.</title>
        <authorList>
            <person name="Miyake S."/>
            <person name="Soh M."/>
            <person name="Seedorf H."/>
        </authorList>
    </citation>
    <scope>NUCLEOTIDE SEQUENCE [LARGE SCALE GENOMIC DNA]</scope>
    <source>
        <strain evidence="4">DSM 106076</strain>
    </source>
</reference>
<evidence type="ECO:0000313" key="5">
    <source>
        <dbReference type="Proteomes" id="UP000274920"/>
    </source>
</evidence>
<gene>
    <name evidence="4" type="ORF">EBB54_03565</name>
</gene>
<keyword evidence="5" id="KW-1185">Reference proteome</keyword>
<organism evidence="4 5">
    <name type="scientific">Schaedlerella arabinosiphila</name>
    <dbReference type="NCBI Taxonomy" id="2044587"/>
    <lineage>
        <taxon>Bacteria</taxon>
        <taxon>Bacillati</taxon>
        <taxon>Bacillota</taxon>
        <taxon>Clostridia</taxon>
        <taxon>Lachnospirales</taxon>
        <taxon>Lachnospiraceae</taxon>
        <taxon>Schaedlerella</taxon>
    </lineage>
</organism>
<dbReference type="Pfam" id="PF03358">
    <property type="entry name" value="FMN_red"/>
    <property type="match status" value="1"/>
</dbReference>
<dbReference type="PANTHER" id="PTHR43278:SF2">
    <property type="entry name" value="IRON-SULFUR FLAVOPROTEIN"/>
    <property type="match status" value="1"/>
</dbReference>
<name>A0A426DCH0_9FIRM</name>
<dbReference type="PANTHER" id="PTHR43278">
    <property type="entry name" value="NAD(P)H-DEPENDENT FMN-CONTAINING OXIDOREDUCTASE YWQN-RELATED"/>
    <property type="match status" value="1"/>
</dbReference>
<sequence length="321" mass="35521">MEKKKVVGFSFGRKMSNTEVMIKEALLVCEKAGMEIQFLRCDDLNIHICTGCCSCVAGLMMGKGRGHCIHKDDDFHIIEEALMSADGVIVGSPTYEFAPTGNFKVVCDRIGPAHDKTFRGPAIEQGIAQGKAPESYPDPRSTKPRVGALITVGGARTENWLSLSLPNMYEFTFPMGIDVVDKYKYFGAMNIDHVLGRPDVMERMAKLGQNIVDALQAETEEERTRYRGDDKGVCPVCHESILTVGYGGNKVECPVCGIEGTLELVNGEIQVTFSEEQQNRSRLRDAGKWEHSNEIRDGAMTQKKVENLKELKMKYLGVGEA</sequence>
<dbReference type="Proteomes" id="UP000274920">
    <property type="component" value="Unassembled WGS sequence"/>
</dbReference>
<keyword evidence="1" id="KW-0285">Flavoprotein</keyword>
<evidence type="ECO:0000256" key="1">
    <source>
        <dbReference type="ARBA" id="ARBA00022630"/>
    </source>
</evidence>
<dbReference type="Gene3D" id="3.40.50.360">
    <property type="match status" value="1"/>
</dbReference>
<proteinExistence type="predicted"/>
<dbReference type="EMBL" id="RHJS01000002">
    <property type="protein sequence ID" value="RRK30560.1"/>
    <property type="molecule type" value="Genomic_DNA"/>
</dbReference>
<evidence type="ECO:0000259" key="3">
    <source>
        <dbReference type="Pfam" id="PF03358"/>
    </source>
</evidence>
<dbReference type="RefSeq" id="WP_125126375.1">
    <property type="nucleotide sequence ID" value="NZ_RHJS01000002.1"/>
</dbReference>
<feature type="domain" description="NADPH-dependent FMN reductase-like" evidence="3">
    <location>
        <begin position="13"/>
        <end position="120"/>
    </location>
</feature>
<protein>
    <submittedName>
        <fullName evidence="4">Flavodoxin family protein</fullName>
    </submittedName>
</protein>
<comment type="caution">
    <text evidence="4">The sequence shown here is derived from an EMBL/GenBank/DDBJ whole genome shotgun (WGS) entry which is preliminary data.</text>
</comment>
<evidence type="ECO:0000313" key="4">
    <source>
        <dbReference type="EMBL" id="RRK30560.1"/>
    </source>
</evidence>
<accession>A0A426DCH0</accession>
<dbReference type="GO" id="GO:0016491">
    <property type="term" value="F:oxidoreductase activity"/>
    <property type="evidence" value="ECO:0007669"/>
    <property type="project" value="InterPro"/>
</dbReference>
<keyword evidence="2" id="KW-0288">FMN</keyword>
<evidence type="ECO:0000256" key="2">
    <source>
        <dbReference type="ARBA" id="ARBA00022643"/>
    </source>
</evidence>
<dbReference type="InterPro" id="IPR005025">
    <property type="entry name" value="FMN_Rdtase-like_dom"/>
</dbReference>
<dbReference type="InterPro" id="IPR051796">
    <property type="entry name" value="ISF_SsuE-like"/>
</dbReference>